<comment type="caution">
    <text evidence="10">The sequence shown here is derived from an EMBL/GenBank/DDBJ whole genome shotgun (WGS) entry which is preliminary data.</text>
</comment>
<feature type="binding site" evidence="9">
    <location>
        <position position="210"/>
    </location>
    <ligand>
        <name>Mg(2+)</name>
        <dbReference type="ChEBI" id="CHEBI:18420"/>
    </ligand>
</feature>
<keyword evidence="7" id="KW-0961">Cell wall biogenesis/degradation</keyword>
<evidence type="ECO:0000256" key="4">
    <source>
        <dbReference type="ARBA" id="ARBA00022692"/>
    </source>
</evidence>
<dbReference type="InterPro" id="IPR003524">
    <property type="entry name" value="PNAcMuramoyl-5peptid_Trfase"/>
</dbReference>
<dbReference type="GO" id="GO:0051301">
    <property type="term" value="P:cell division"/>
    <property type="evidence" value="ECO:0007669"/>
    <property type="project" value="UniProtKB-KW"/>
</dbReference>
<feature type="transmembrane region" description="Helical" evidence="7">
    <location>
        <begin position="59"/>
        <end position="77"/>
    </location>
</feature>
<evidence type="ECO:0000256" key="2">
    <source>
        <dbReference type="ARBA" id="ARBA00005583"/>
    </source>
</evidence>
<dbReference type="CDD" id="cd06852">
    <property type="entry name" value="GT_MraY"/>
    <property type="match status" value="1"/>
</dbReference>
<keyword evidence="3 7" id="KW-0808">Transferase</keyword>
<reference evidence="10 11" key="1">
    <citation type="journal article" date="2015" name="Genome Announc.">
        <title>Expanding the biotechnology potential of lactobacilli through comparative genomics of 213 strains and associated genera.</title>
        <authorList>
            <person name="Sun Z."/>
            <person name="Harris H.M."/>
            <person name="McCann A."/>
            <person name="Guo C."/>
            <person name="Argimon S."/>
            <person name="Zhang W."/>
            <person name="Yang X."/>
            <person name="Jeffery I.B."/>
            <person name="Cooney J.C."/>
            <person name="Kagawa T.F."/>
            <person name="Liu W."/>
            <person name="Song Y."/>
            <person name="Salvetti E."/>
            <person name="Wrobel A."/>
            <person name="Rasinkangas P."/>
            <person name="Parkhill J."/>
            <person name="Rea M.C."/>
            <person name="O'Sullivan O."/>
            <person name="Ritari J."/>
            <person name="Douillard F.P."/>
            <person name="Paul Ross R."/>
            <person name="Yang R."/>
            <person name="Briner A.E."/>
            <person name="Felis G.E."/>
            <person name="de Vos W.M."/>
            <person name="Barrangou R."/>
            <person name="Klaenhammer T.R."/>
            <person name="Caufield P.W."/>
            <person name="Cui Y."/>
            <person name="Zhang H."/>
            <person name="O'Toole P.W."/>
        </authorList>
    </citation>
    <scope>NUCLEOTIDE SEQUENCE [LARGE SCALE GENOMIC DNA]</scope>
    <source>
        <strain evidence="10 11">DSM 23037</strain>
    </source>
</reference>
<feature type="transmembrane region" description="Helical" evidence="7">
    <location>
        <begin position="155"/>
        <end position="174"/>
    </location>
</feature>
<dbReference type="Proteomes" id="UP000051378">
    <property type="component" value="Unassembled WGS sequence"/>
</dbReference>
<evidence type="ECO:0000256" key="8">
    <source>
        <dbReference type="NCBIfam" id="TIGR00445"/>
    </source>
</evidence>
<comment type="pathway">
    <text evidence="7">Cell wall biogenesis; peptidoglycan biosynthesis.</text>
</comment>
<feature type="transmembrane region" description="Helical" evidence="7">
    <location>
        <begin position="233"/>
        <end position="254"/>
    </location>
</feature>
<keyword evidence="7" id="KW-0132">Cell division</keyword>
<keyword evidence="7 9" id="KW-0460">Magnesium</keyword>
<comment type="function">
    <text evidence="7">Catalyzes the initial step of the lipid cycle reactions in the biosynthesis of the cell wall peptidoglycan: transfers peptidoglycan precursor phospho-MurNAc-pentapeptide from UDP-MurNAc-pentapeptide onto the lipid carrier undecaprenyl phosphate, yielding undecaprenyl-pyrophosphoryl-MurNAc-pentapeptide, known as lipid I.</text>
</comment>
<comment type="subcellular location">
    <subcellularLocation>
        <location evidence="7">Cell membrane</location>
        <topology evidence="7">Multi-pass membrane protein</topology>
    </subcellularLocation>
    <subcellularLocation>
        <location evidence="1">Membrane</location>
        <topology evidence="1">Multi-pass membrane protein</topology>
    </subcellularLocation>
</comment>
<feature type="transmembrane region" description="Helical" evidence="7">
    <location>
        <begin position="180"/>
        <end position="199"/>
    </location>
</feature>
<dbReference type="PROSITE" id="PS01347">
    <property type="entry name" value="MRAY_1"/>
    <property type="match status" value="1"/>
</dbReference>
<dbReference type="GO" id="GO:0005886">
    <property type="term" value="C:plasma membrane"/>
    <property type="evidence" value="ECO:0007669"/>
    <property type="project" value="UniProtKB-SubCell"/>
</dbReference>
<keyword evidence="7" id="KW-1003">Cell membrane</keyword>
<dbReference type="NCBIfam" id="TIGR00445">
    <property type="entry name" value="mraY"/>
    <property type="match status" value="1"/>
</dbReference>
<keyword evidence="5 7" id="KW-1133">Transmembrane helix</keyword>
<dbReference type="Pfam" id="PF00953">
    <property type="entry name" value="Glycos_transf_4"/>
    <property type="match status" value="1"/>
</dbReference>
<dbReference type="EC" id="2.7.8.13" evidence="7 8"/>
<dbReference type="InterPro" id="IPR000715">
    <property type="entry name" value="Glycosyl_transferase_4"/>
</dbReference>
<comment type="cofactor">
    <cofactor evidence="7 9">
        <name>Mg(2+)</name>
        <dbReference type="ChEBI" id="CHEBI:18420"/>
    </cofactor>
</comment>
<dbReference type="AlphaFoldDB" id="A0A0R2DP62"/>
<keyword evidence="7 9" id="KW-0479">Metal-binding</keyword>
<evidence type="ECO:0000313" key="10">
    <source>
        <dbReference type="EMBL" id="KRN03589.1"/>
    </source>
</evidence>
<dbReference type="UniPathway" id="UPA00219"/>
<dbReference type="GO" id="GO:0008963">
    <property type="term" value="F:phospho-N-acetylmuramoyl-pentapeptide-transferase activity"/>
    <property type="evidence" value="ECO:0007669"/>
    <property type="project" value="UniProtKB-UniRule"/>
</dbReference>
<keyword evidence="11" id="KW-1185">Reference proteome</keyword>
<feature type="transmembrane region" description="Helical" evidence="7">
    <location>
        <begin position="206"/>
        <end position="227"/>
    </location>
</feature>
<evidence type="ECO:0000256" key="1">
    <source>
        <dbReference type="ARBA" id="ARBA00004141"/>
    </source>
</evidence>
<protein>
    <recommendedName>
        <fullName evidence="7 8">Phospho-N-acetylmuramoyl-pentapeptide-transferase</fullName>
        <ecNumber evidence="7 8">2.7.8.13</ecNumber>
    </recommendedName>
    <alternativeName>
        <fullName evidence="7">UDP-MurNAc-pentapeptide phosphotransferase</fullName>
    </alternativeName>
</protein>
<evidence type="ECO:0000256" key="9">
    <source>
        <dbReference type="PIRSR" id="PIRSR600715-1"/>
    </source>
</evidence>
<keyword evidence="6 7" id="KW-0472">Membrane</keyword>
<evidence type="ECO:0000256" key="5">
    <source>
        <dbReference type="ARBA" id="ARBA00022989"/>
    </source>
</evidence>
<dbReference type="PANTHER" id="PTHR22926">
    <property type="entry name" value="PHOSPHO-N-ACETYLMURAMOYL-PENTAPEPTIDE-TRANSFERASE"/>
    <property type="match status" value="1"/>
</dbReference>
<feature type="transmembrane region" description="Helical" evidence="7">
    <location>
        <begin position="124"/>
        <end position="143"/>
    </location>
</feature>
<comment type="catalytic activity">
    <reaction evidence="7">
        <text>UDP-N-acetyl-alpha-D-muramoyl-L-alanyl-gamma-D-glutamyl-L-lysyl-D-alanyl-D-alanine + di-trans,octa-cis-undecaprenyl phosphate = Mur2Ac(oyl-L-Ala-gamma-D-Glu-L-Lys-D-Ala-D-Ala)-di-trans,octa-cis-undecaprenyl diphosphate + UMP</text>
        <dbReference type="Rhea" id="RHEA:21920"/>
        <dbReference type="ChEBI" id="CHEBI:57865"/>
        <dbReference type="ChEBI" id="CHEBI:60032"/>
        <dbReference type="ChEBI" id="CHEBI:60392"/>
        <dbReference type="ChEBI" id="CHEBI:70758"/>
        <dbReference type="EC" id="2.7.8.13"/>
    </reaction>
</comment>
<accession>A0A0R2DP62</accession>
<dbReference type="STRING" id="1423744.FC86_GL000695"/>
<dbReference type="GO" id="GO:0008360">
    <property type="term" value="P:regulation of cell shape"/>
    <property type="evidence" value="ECO:0007669"/>
    <property type="project" value="UniProtKB-KW"/>
</dbReference>
<proteinExistence type="inferred from homology"/>
<keyword evidence="4 7" id="KW-0812">Transmembrane</keyword>
<keyword evidence="7" id="KW-0131">Cell cycle</keyword>
<keyword evidence="7" id="KW-0573">Peptidoglycan synthesis</keyword>
<feature type="binding site" evidence="9">
    <location>
        <position position="150"/>
    </location>
    <ligand>
        <name>Mg(2+)</name>
        <dbReference type="ChEBI" id="CHEBI:18420"/>
    </ligand>
</feature>
<dbReference type="PATRIC" id="fig|1423744.4.peg.715"/>
<evidence type="ECO:0000256" key="7">
    <source>
        <dbReference type="HAMAP-Rule" id="MF_00038"/>
    </source>
</evidence>
<evidence type="ECO:0000256" key="3">
    <source>
        <dbReference type="ARBA" id="ARBA00022679"/>
    </source>
</evidence>
<evidence type="ECO:0000256" key="6">
    <source>
        <dbReference type="ARBA" id="ARBA00023136"/>
    </source>
</evidence>
<gene>
    <name evidence="7" type="primary">mraY</name>
    <name evidence="10" type="ORF">FC86_GL000695</name>
</gene>
<dbReference type="GO" id="GO:0071555">
    <property type="term" value="P:cell wall organization"/>
    <property type="evidence" value="ECO:0007669"/>
    <property type="project" value="UniProtKB-KW"/>
</dbReference>
<dbReference type="PROSITE" id="PS01348">
    <property type="entry name" value="MRAY_2"/>
    <property type="match status" value="1"/>
</dbReference>
<keyword evidence="7" id="KW-0133">Cell shape</keyword>
<feature type="transmembrane region" description="Helical" evidence="7">
    <location>
        <begin position="283"/>
        <end position="299"/>
    </location>
</feature>
<sequence>MPFYISYLRKHKEGQQIREEGPKWHEKKAGTPTMGGLVFLVVTAIFSFIYLSLFHTVTSAFYVLLVILLVYGLVGFFDDFIKVFKKQNLGLKAYQKFTLQVAAAVISLTIATATGILPNLQLPIVGSTSSLMILFVFYTIWIVGFSNAVNLSDGLDGLATGLSIISFGTYGVIAYNQNNLSVFVFIITLISALIGFMIFNKKPAKIFMGDVGSLALGGILATVSILLDRPWSLLIIGIVFVLETLSVILQVSYFKMTHKRLFKMSPIHHHFEMLGMNEWQVDGLFWAVGLVASICYLIFGGI</sequence>
<feature type="transmembrane region" description="Helical" evidence="7">
    <location>
        <begin position="33"/>
        <end position="53"/>
    </location>
</feature>
<dbReference type="InterPro" id="IPR018480">
    <property type="entry name" value="PNAcMuramoyl-5peptid_Trfase_CS"/>
</dbReference>
<dbReference type="HAMAP" id="MF_00038">
    <property type="entry name" value="MraY"/>
    <property type="match status" value="1"/>
</dbReference>
<feature type="transmembrane region" description="Helical" evidence="7">
    <location>
        <begin position="97"/>
        <end position="118"/>
    </location>
</feature>
<dbReference type="EMBL" id="AYZL01000020">
    <property type="protein sequence ID" value="KRN03589.1"/>
    <property type="molecule type" value="Genomic_DNA"/>
</dbReference>
<dbReference type="PANTHER" id="PTHR22926:SF5">
    <property type="entry name" value="PHOSPHO-N-ACETYLMURAMOYL-PENTAPEPTIDE-TRANSFERASE HOMOLOG"/>
    <property type="match status" value="1"/>
</dbReference>
<evidence type="ECO:0000313" key="11">
    <source>
        <dbReference type="Proteomes" id="UP000051378"/>
    </source>
</evidence>
<dbReference type="GO" id="GO:0046872">
    <property type="term" value="F:metal ion binding"/>
    <property type="evidence" value="ECO:0007669"/>
    <property type="project" value="UniProtKB-KW"/>
</dbReference>
<comment type="similarity">
    <text evidence="2 7">Belongs to the glycosyltransferase 4 family. MraY subfamily.</text>
</comment>
<dbReference type="Pfam" id="PF10555">
    <property type="entry name" value="MraY_sig1"/>
    <property type="match status" value="1"/>
</dbReference>
<dbReference type="GO" id="GO:0009252">
    <property type="term" value="P:peptidoglycan biosynthetic process"/>
    <property type="evidence" value="ECO:0007669"/>
    <property type="project" value="UniProtKB-UniRule"/>
</dbReference>
<name>A0A0R2DP62_9LACO</name>
<organism evidence="10 11">
    <name type="scientific">Holzapfeliella floricola DSM 23037 = JCM 16512</name>
    <dbReference type="NCBI Taxonomy" id="1423744"/>
    <lineage>
        <taxon>Bacteria</taxon>
        <taxon>Bacillati</taxon>
        <taxon>Bacillota</taxon>
        <taxon>Bacilli</taxon>
        <taxon>Lactobacillales</taxon>
        <taxon>Lactobacillaceae</taxon>
        <taxon>Holzapfeliella</taxon>
    </lineage>
</organism>